<dbReference type="InterPro" id="IPR000788">
    <property type="entry name" value="RNR_lg_C"/>
</dbReference>
<feature type="domain" description="Ribonucleotide reductase large subunit C-terminal" evidence="5">
    <location>
        <begin position="56"/>
        <end position="257"/>
    </location>
</feature>
<evidence type="ECO:0000259" key="5">
    <source>
        <dbReference type="Pfam" id="PF02867"/>
    </source>
</evidence>
<dbReference type="PANTHER" id="PTHR43371">
    <property type="entry name" value="VITAMIN B12-DEPENDENT RIBONUCLEOTIDE REDUCTASE"/>
    <property type="match status" value="1"/>
</dbReference>
<sequence length="258" mass="28630">GETTWGQLVDRVIDNVIPHFNSKNKELTRNLIRNGYFIPNSPCLVNAGNEIGGMIACFVVDFSDSIEEIYKTKLEFALIARKGGGCGTTLSKIRPENSTVAGSTHEYAGGPIKFANTISHDMNAMTQSGFRNMAILFGMSVYHPDIIRFITTKSEEGKLANANISVMVDDAFMERVEKRQNYWTEFNGKRYHEFNAKDIFDLIVDGAWKNGEPAVLFMDKIHESPYTESGQEIFGLNPCGEEPLPPNGSCNLGSLDLS</sequence>
<name>X0WHV7_9ZZZZ</name>
<dbReference type="GO" id="GO:0004748">
    <property type="term" value="F:ribonucleoside-diphosphate reductase activity, thioredoxin disulfide as acceptor"/>
    <property type="evidence" value="ECO:0007669"/>
    <property type="project" value="TreeGrafter"/>
</dbReference>
<organism evidence="6">
    <name type="scientific">marine sediment metagenome</name>
    <dbReference type="NCBI Taxonomy" id="412755"/>
    <lineage>
        <taxon>unclassified sequences</taxon>
        <taxon>metagenomes</taxon>
        <taxon>ecological metagenomes</taxon>
    </lineage>
</organism>
<comment type="caution">
    <text evidence="6">The sequence shown here is derived from an EMBL/GenBank/DDBJ whole genome shotgun (WGS) entry which is preliminary data.</text>
</comment>
<dbReference type="GO" id="GO:0031419">
    <property type="term" value="F:cobalamin binding"/>
    <property type="evidence" value="ECO:0007669"/>
    <property type="project" value="UniProtKB-KW"/>
</dbReference>
<evidence type="ECO:0000256" key="1">
    <source>
        <dbReference type="ARBA" id="ARBA00001922"/>
    </source>
</evidence>
<dbReference type="Gene3D" id="3.20.70.20">
    <property type="match status" value="1"/>
</dbReference>
<dbReference type="PANTHER" id="PTHR43371:SF1">
    <property type="entry name" value="RIBONUCLEOSIDE-DIPHOSPHATE REDUCTASE"/>
    <property type="match status" value="1"/>
</dbReference>
<keyword evidence="4" id="KW-0170">Cobalt</keyword>
<proteinExistence type="predicted"/>
<keyword evidence="2" id="KW-0846">Cobalamin</keyword>
<evidence type="ECO:0000256" key="3">
    <source>
        <dbReference type="ARBA" id="ARBA00023002"/>
    </source>
</evidence>
<keyword evidence="3" id="KW-0560">Oxidoreductase</keyword>
<feature type="non-terminal residue" evidence="6">
    <location>
        <position position="1"/>
    </location>
</feature>
<evidence type="ECO:0000313" key="6">
    <source>
        <dbReference type="EMBL" id="GAG22792.1"/>
    </source>
</evidence>
<evidence type="ECO:0000256" key="4">
    <source>
        <dbReference type="ARBA" id="ARBA00023285"/>
    </source>
</evidence>
<dbReference type="Pfam" id="PF02867">
    <property type="entry name" value="Ribonuc_red_lgC"/>
    <property type="match status" value="1"/>
</dbReference>
<comment type="cofactor">
    <cofactor evidence="1">
        <name>adenosylcob(III)alamin</name>
        <dbReference type="ChEBI" id="CHEBI:18408"/>
    </cofactor>
</comment>
<gene>
    <name evidence="6" type="ORF">S01H1_55127</name>
</gene>
<protein>
    <recommendedName>
        <fullName evidence="5">Ribonucleotide reductase large subunit C-terminal domain-containing protein</fullName>
    </recommendedName>
</protein>
<dbReference type="InterPro" id="IPR050862">
    <property type="entry name" value="RdRp_reductase_class-2"/>
</dbReference>
<dbReference type="EMBL" id="BARS01035815">
    <property type="protein sequence ID" value="GAG22792.1"/>
    <property type="molecule type" value="Genomic_DNA"/>
</dbReference>
<reference evidence="6" key="1">
    <citation type="journal article" date="2014" name="Front. Microbiol.">
        <title>High frequency of phylogenetically diverse reductive dehalogenase-homologous genes in deep subseafloor sedimentary metagenomes.</title>
        <authorList>
            <person name="Kawai M."/>
            <person name="Futagami T."/>
            <person name="Toyoda A."/>
            <person name="Takaki Y."/>
            <person name="Nishi S."/>
            <person name="Hori S."/>
            <person name="Arai W."/>
            <person name="Tsubouchi T."/>
            <person name="Morono Y."/>
            <person name="Uchiyama I."/>
            <person name="Ito T."/>
            <person name="Fujiyama A."/>
            <person name="Inagaki F."/>
            <person name="Takami H."/>
        </authorList>
    </citation>
    <scope>NUCLEOTIDE SEQUENCE</scope>
    <source>
        <strain evidence="6">Expedition CK06-06</strain>
    </source>
</reference>
<dbReference type="AlphaFoldDB" id="X0WHV7"/>
<evidence type="ECO:0000256" key="2">
    <source>
        <dbReference type="ARBA" id="ARBA00022628"/>
    </source>
</evidence>
<feature type="non-terminal residue" evidence="6">
    <location>
        <position position="258"/>
    </location>
</feature>
<dbReference type="SUPFAM" id="SSF51998">
    <property type="entry name" value="PFL-like glycyl radical enzymes"/>
    <property type="match status" value="1"/>
</dbReference>
<accession>X0WHV7</accession>